<reference evidence="5" key="2">
    <citation type="journal article" date="2017" name="Sci. Adv.">
        <title>A tail of two voltages: Proteomic comparison of the three electric organs of the electric eel.</title>
        <authorList>
            <person name="Traeger L.L."/>
            <person name="Sabat G."/>
            <person name="Barrett-Wilt G.A."/>
            <person name="Wells G.B."/>
            <person name="Sussman M.R."/>
        </authorList>
    </citation>
    <scope>NUCLEOTIDE SEQUENCE [LARGE SCALE GENOMIC DNA]</scope>
</reference>
<sequence>MMFNGTWKVEYSNNYEKFLEKMGFNLIKKKLGAHDNLKITLQQTGDKFHVKESSTFRNLELDFTLGVLFEYSLPNDVKVFGCWNLEDGVLKGSFTREDNGKILRTTRKVSGDELVQSLSYEGVEAERIFKKI</sequence>
<evidence type="ECO:0000313" key="4">
    <source>
        <dbReference type="Ensembl" id="ENSEEEP00000009169.2"/>
    </source>
</evidence>
<dbReference type="InterPro" id="IPR031259">
    <property type="entry name" value="ILBP"/>
</dbReference>
<organism evidence="4 5">
    <name type="scientific">Electrophorus electricus</name>
    <name type="common">Electric eel</name>
    <name type="synonym">Gymnotus electricus</name>
    <dbReference type="NCBI Taxonomy" id="8005"/>
    <lineage>
        <taxon>Eukaryota</taxon>
        <taxon>Metazoa</taxon>
        <taxon>Chordata</taxon>
        <taxon>Craniata</taxon>
        <taxon>Vertebrata</taxon>
        <taxon>Euteleostomi</taxon>
        <taxon>Actinopterygii</taxon>
        <taxon>Neopterygii</taxon>
        <taxon>Teleostei</taxon>
        <taxon>Ostariophysi</taxon>
        <taxon>Gymnotiformes</taxon>
        <taxon>Gymnotoidei</taxon>
        <taxon>Gymnotidae</taxon>
        <taxon>Electrophorus</taxon>
    </lineage>
</organism>
<reference evidence="4" key="4">
    <citation type="submission" date="2025-08" db="UniProtKB">
        <authorList>
            <consortium name="Ensembl"/>
        </authorList>
    </citation>
    <scope>IDENTIFICATION</scope>
</reference>
<keyword evidence="2" id="KW-0813">Transport</keyword>
<protein>
    <recommendedName>
        <fullName evidence="3">Cytosolic fatty-acid binding proteins domain-containing protein</fullName>
    </recommendedName>
</protein>
<accession>A0A4W4EC04</accession>
<dbReference type="PANTHER" id="PTHR11955">
    <property type="entry name" value="FATTY ACID BINDING PROTEIN"/>
    <property type="match status" value="1"/>
</dbReference>
<comment type="similarity">
    <text evidence="1 2">Belongs to the calycin superfamily. Fatty-acid binding protein (FABP) family.</text>
</comment>
<reference evidence="5" key="1">
    <citation type="journal article" date="2014" name="Science">
        <title>Nonhuman genetics. Genomic basis for the convergent evolution of electric organs.</title>
        <authorList>
            <person name="Gallant J.R."/>
            <person name="Traeger L.L."/>
            <person name="Volkening J.D."/>
            <person name="Moffett H."/>
            <person name="Chen P.H."/>
            <person name="Novina C.D."/>
            <person name="Phillips G.N.Jr."/>
            <person name="Anand R."/>
            <person name="Wells G.B."/>
            <person name="Pinch M."/>
            <person name="Guth R."/>
            <person name="Unguez G.A."/>
            <person name="Albert J.S."/>
            <person name="Zakon H.H."/>
            <person name="Samanta M.P."/>
            <person name="Sussman M.R."/>
        </authorList>
    </citation>
    <scope>NUCLEOTIDE SEQUENCE [LARGE SCALE GENOMIC DNA]</scope>
</reference>
<gene>
    <name evidence="4" type="primary">FABP2</name>
</gene>
<name>A0A4W4EC04_ELEEL</name>
<evidence type="ECO:0000256" key="1">
    <source>
        <dbReference type="ARBA" id="ARBA00008390"/>
    </source>
</evidence>
<evidence type="ECO:0000313" key="5">
    <source>
        <dbReference type="Proteomes" id="UP000314983"/>
    </source>
</evidence>
<evidence type="ECO:0000256" key="2">
    <source>
        <dbReference type="RuleBase" id="RU003696"/>
    </source>
</evidence>
<dbReference type="GO" id="GO:0008289">
    <property type="term" value="F:lipid binding"/>
    <property type="evidence" value="ECO:0007669"/>
    <property type="project" value="InterPro"/>
</dbReference>
<dbReference type="RefSeq" id="XP_026876264.2">
    <property type="nucleotide sequence ID" value="XM_027020463.2"/>
</dbReference>
<dbReference type="GeneID" id="113583876"/>
<dbReference type="SUPFAM" id="SSF50814">
    <property type="entry name" value="Lipocalins"/>
    <property type="match status" value="1"/>
</dbReference>
<dbReference type="Pfam" id="PF00061">
    <property type="entry name" value="Lipocalin"/>
    <property type="match status" value="1"/>
</dbReference>
<evidence type="ECO:0000259" key="3">
    <source>
        <dbReference type="PROSITE" id="PS00214"/>
    </source>
</evidence>
<dbReference type="InterPro" id="IPR012674">
    <property type="entry name" value="Calycin"/>
</dbReference>
<dbReference type="PROSITE" id="PS00214">
    <property type="entry name" value="FABP"/>
    <property type="match status" value="1"/>
</dbReference>
<dbReference type="Gene3D" id="2.40.128.20">
    <property type="match status" value="1"/>
</dbReference>
<dbReference type="InterPro" id="IPR000566">
    <property type="entry name" value="Lipocln_cytosolic_FA-bd_dom"/>
</dbReference>
<dbReference type="PRINTS" id="PR00178">
    <property type="entry name" value="FATTYACIDBP"/>
</dbReference>
<dbReference type="InterPro" id="IPR000463">
    <property type="entry name" value="Fatty_acid-bd"/>
</dbReference>
<reference evidence="4" key="3">
    <citation type="submission" date="2020-05" db="EMBL/GenBank/DDBJ databases">
        <title>Electrophorus electricus (electric eel) genome, fEleEle1, primary haplotype.</title>
        <authorList>
            <person name="Myers G."/>
            <person name="Meyer A."/>
            <person name="Fedrigo O."/>
            <person name="Formenti G."/>
            <person name="Rhie A."/>
            <person name="Tracey A."/>
            <person name="Sims Y."/>
            <person name="Jarvis E.D."/>
        </authorList>
    </citation>
    <scope>NUCLEOTIDE SEQUENCE [LARGE SCALE GENOMIC DNA]</scope>
</reference>
<proteinExistence type="inferred from homology"/>
<reference evidence="4" key="5">
    <citation type="submission" date="2025-09" db="UniProtKB">
        <authorList>
            <consortium name="Ensembl"/>
        </authorList>
    </citation>
    <scope>IDENTIFICATION</scope>
</reference>
<dbReference type="AlphaFoldDB" id="A0A4W4EC04"/>
<dbReference type="Proteomes" id="UP000314983">
    <property type="component" value="Chromosome 9"/>
</dbReference>
<dbReference type="Ensembl" id="ENSEEET00000009287.2">
    <property type="protein sequence ID" value="ENSEEEP00000009169.2"/>
    <property type="gene ID" value="ENSEEEG00000004694.2"/>
</dbReference>
<dbReference type="GeneTree" id="ENSGT00800000124172"/>
<feature type="domain" description="Cytosolic fatty-acid binding proteins" evidence="3">
    <location>
        <begin position="5"/>
        <end position="22"/>
    </location>
</feature>
<keyword evidence="5" id="KW-1185">Reference proteome</keyword>